<feature type="domain" description="NAD(P)-binding" evidence="2">
    <location>
        <begin position="53"/>
        <end position="146"/>
    </location>
</feature>
<accession>A3BW74</accession>
<reference evidence="3" key="1">
    <citation type="journal article" date="2005" name="PLoS Biol.">
        <title>The genomes of Oryza sativa: a history of duplications.</title>
        <authorList>
            <person name="Yu J."/>
            <person name="Wang J."/>
            <person name="Lin W."/>
            <person name="Li S."/>
            <person name="Li H."/>
            <person name="Zhou J."/>
            <person name="Ni P."/>
            <person name="Dong W."/>
            <person name="Hu S."/>
            <person name="Zeng C."/>
            <person name="Zhang J."/>
            <person name="Zhang Y."/>
            <person name="Li R."/>
            <person name="Xu Z."/>
            <person name="Li S."/>
            <person name="Li X."/>
            <person name="Zheng H."/>
            <person name="Cong L."/>
            <person name="Lin L."/>
            <person name="Yin J."/>
            <person name="Geng J."/>
            <person name="Li G."/>
            <person name="Shi J."/>
            <person name="Liu J."/>
            <person name="Lv H."/>
            <person name="Li J."/>
            <person name="Wang J."/>
            <person name="Deng Y."/>
            <person name="Ran L."/>
            <person name="Shi X."/>
            <person name="Wang X."/>
            <person name="Wu Q."/>
            <person name="Li C."/>
            <person name="Ren X."/>
            <person name="Wang J."/>
            <person name="Wang X."/>
            <person name="Li D."/>
            <person name="Liu D."/>
            <person name="Zhang X."/>
            <person name="Ji Z."/>
            <person name="Zhao W."/>
            <person name="Sun Y."/>
            <person name="Zhang Z."/>
            <person name="Bao J."/>
            <person name="Han Y."/>
            <person name="Dong L."/>
            <person name="Ji J."/>
            <person name="Chen P."/>
            <person name="Wu S."/>
            <person name="Liu J."/>
            <person name="Xiao Y."/>
            <person name="Bu D."/>
            <person name="Tan J."/>
            <person name="Yang L."/>
            <person name="Ye C."/>
            <person name="Zhang J."/>
            <person name="Xu J."/>
            <person name="Zhou Y."/>
            <person name="Yu Y."/>
            <person name="Zhang B."/>
            <person name="Zhuang S."/>
            <person name="Wei H."/>
            <person name="Liu B."/>
            <person name="Lei M."/>
            <person name="Yu H."/>
            <person name="Li Y."/>
            <person name="Xu H."/>
            <person name="Wei S."/>
            <person name="He X."/>
            <person name="Fang L."/>
            <person name="Zhang Z."/>
            <person name="Zhang Y."/>
            <person name="Huang X."/>
            <person name="Su Z."/>
            <person name="Tong W."/>
            <person name="Li J."/>
            <person name="Tong Z."/>
            <person name="Li S."/>
            <person name="Ye J."/>
            <person name="Wang L."/>
            <person name="Fang L."/>
            <person name="Lei T."/>
            <person name="Chen C."/>
            <person name="Chen H."/>
            <person name="Xu Z."/>
            <person name="Li H."/>
            <person name="Huang H."/>
            <person name="Zhang F."/>
            <person name="Xu H."/>
            <person name="Li N."/>
            <person name="Zhao C."/>
            <person name="Li S."/>
            <person name="Dong L."/>
            <person name="Huang Y."/>
            <person name="Li L."/>
            <person name="Xi Y."/>
            <person name="Qi Q."/>
            <person name="Li W."/>
            <person name="Zhang B."/>
            <person name="Hu W."/>
            <person name="Zhang Y."/>
            <person name="Tian X."/>
            <person name="Jiao Y."/>
            <person name="Liang X."/>
            <person name="Jin J."/>
            <person name="Gao L."/>
            <person name="Zheng W."/>
            <person name="Hao B."/>
            <person name="Liu S."/>
            <person name="Wang W."/>
            <person name="Yuan L."/>
            <person name="Cao M."/>
            <person name="McDermott J."/>
            <person name="Samudrala R."/>
            <person name="Wang J."/>
            <person name="Wong G.K."/>
            <person name="Yang H."/>
        </authorList>
    </citation>
    <scope>NUCLEOTIDE SEQUENCE [LARGE SCALE GENOMIC DNA]</scope>
</reference>
<dbReference type="PANTHER" id="PTHR10366:SF661">
    <property type="entry name" value="OS09G0127300 PROTEIN"/>
    <property type="match status" value="1"/>
</dbReference>
<dbReference type="SUPFAM" id="SSF51735">
    <property type="entry name" value="NAD(P)-binding Rossmann-fold domains"/>
    <property type="match status" value="1"/>
</dbReference>
<dbReference type="PANTHER" id="PTHR10366">
    <property type="entry name" value="NAD DEPENDENT EPIMERASE/DEHYDRATASE"/>
    <property type="match status" value="1"/>
</dbReference>
<dbReference type="Proteomes" id="UP000007752">
    <property type="component" value="Chromosome 9"/>
</dbReference>
<dbReference type="Pfam" id="PF13460">
    <property type="entry name" value="NAD_binding_10"/>
    <property type="match status" value="1"/>
</dbReference>
<evidence type="ECO:0000313" key="3">
    <source>
        <dbReference type="EMBL" id="EAZ43813.1"/>
    </source>
</evidence>
<name>A3BW74_ORYSJ</name>
<dbReference type="AlphaFoldDB" id="A3BW74"/>
<sequence length="176" mass="19372">MPTDETAAAAPATTGALRPWVHRVRHRRRRVHRVVARQAPPREGLHLDPKNDHLRALDGAGERLVLLRADLLDPDSLVAAFTGCEGVFHAASPVTDDPVCKLHACTSMAINGEDDRAGDQGDEIRITAAADTGIKRVCFTSSIGTVYMTPYRDPNKPVDDTCWSDLEYCKRTELLF</sequence>
<organism evidence="3">
    <name type="scientific">Oryza sativa subsp. japonica</name>
    <name type="common">Rice</name>
    <dbReference type="NCBI Taxonomy" id="39947"/>
    <lineage>
        <taxon>Eukaryota</taxon>
        <taxon>Viridiplantae</taxon>
        <taxon>Streptophyta</taxon>
        <taxon>Embryophyta</taxon>
        <taxon>Tracheophyta</taxon>
        <taxon>Spermatophyta</taxon>
        <taxon>Magnoliopsida</taxon>
        <taxon>Liliopsida</taxon>
        <taxon>Poales</taxon>
        <taxon>Poaceae</taxon>
        <taxon>BOP clade</taxon>
        <taxon>Oryzoideae</taxon>
        <taxon>Oryzeae</taxon>
        <taxon>Oryzinae</taxon>
        <taxon>Oryza</taxon>
        <taxon>Oryza sativa</taxon>
    </lineage>
</organism>
<dbReference type="InterPro" id="IPR036291">
    <property type="entry name" value="NAD(P)-bd_dom_sf"/>
</dbReference>
<keyword evidence="1" id="KW-0560">Oxidoreductase</keyword>
<protein>
    <recommendedName>
        <fullName evidence="2">NAD(P)-binding domain-containing protein</fullName>
    </recommendedName>
</protein>
<dbReference type="Gene3D" id="3.40.50.720">
    <property type="entry name" value="NAD(P)-binding Rossmann-like Domain"/>
    <property type="match status" value="1"/>
</dbReference>
<dbReference type="InterPro" id="IPR016040">
    <property type="entry name" value="NAD(P)-bd_dom"/>
</dbReference>
<dbReference type="InterPro" id="IPR050425">
    <property type="entry name" value="NAD(P)_dehydrat-like"/>
</dbReference>
<evidence type="ECO:0000259" key="2">
    <source>
        <dbReference type="Pfam" id="PF13460"/>
    </source>
</evidence>
<proteinExistence type="predicted"/>
<dbReference type="EMBL" id="CM000146">
    <property type="protein sequence ID" value="EAZ43813.1"/>
    <property type="molecule type" value="Genomic_DNA"/>
</dbReference>
<gene>
    <name evidence="3" type="ORF">OsJ_28432</name>
</gene>
<evidence type="ECO:0000256" key="1">
    <source>
        <dbReference type="ARBA" id="ARBA00023002"/>
    </source>
</evidence>
<dbReference type="GO" id="GO:0016491">
    <property type="term" value="F:oxidoreductase activity"/>
    <property type="evidence" value="ECO:0007669"/>
    <property type="project" value="UniProtKB-KW"/>
</dbReference>
<reference evidence="3" key="2">
    <citation type="submission" date="2008-12" db="EMBL/GenBank/DDBJ databases">
        <title>Improved gene annotation of the rice (Oryza sativa) genomes.</title>
        <authorList>
            <person name="Wang J."/>
            <person name="Li R."/>
            <person name="Fan W."/>
            <person name="Huang Q."/>
            <person name="Zhang J."/>
            <person name="Zhou Y."/>
            <person name="Hu Y."/>
            <person name="Zi S."/>
            <person name="Li J."/>
            <person name="Ni P."/>
            <person name="Zheng H."/>
            <person name="Zhang Y."/>
            <person name="Zhao M."/>
            <person name="Hao Q."/>
            <person name="McDermott J."/>
            <person name="Samudrala R."/>
            <person name="Kristiansen K."/>
            <person name="Wong G.K.-S."/>
        </authorList>
    </citation>
    <scope>NUCLEOTIDE SEQUENCE</scope>
</reference>